<dbReference type="Proteomes" id="UP000681594">
    <property type="component" value="Unassembled WGS sequence"/>
</dbReference>
<evidence type="ECO:0000313" key="4">
    <source>
        <dbReference type="Proteomes" id="UP000681594"/>
    </source>
</evidence>
<accession>A0ABS4ACH4</accession>
<dbReference type="EMBL" id="JAGIZB010000006">
    <property type="protein sequence ID" value="MBP0444708.1"/>
    <property type="molecule type" value="Genomic_DNA"/>
</dbReference>
<comment type="caution">
    <text evidence="3">The sequence shown here is derived from an EMBL/GenBank/DDBJ whole genome shotgun (WGS) entry which is preliminary data.</text>
</comment>
<dbReference type="Gene3D" id="2.40.160.10">
    <property type="entry name" value="Porin"/>
    <property type="match status" value="1"/>
</dbReference>
<dbReference type="RefSeq" id="WP_209378935.1">
    <property type="nucleotide sequence ID" value="NZ_JAGIZB010000006.1"/>
</dbReference>
<evidence type="ECO:0000259" key="2">
    <source>
        <dbReference type="Pfam" id="PF13609"/>
    </source>
</evidence>
<protein>
    <submittedName>
        <fullName evidence="3">Porin</fullName>
    </submittedName>
</protein>
<gene>
    <name evidence="3" type="ORF">J8J14_07920</name>
</gene>
<keyword evidence="4" id="KW-1185">Reference proteome</keyword>
<feature type="signal peptide" evidence="1">
    <location>
        <begin position="1"/>
        <end position="23"/>
    </location>
</feature>
<name>A0ABS4ACH4_9PROT</name>
<keyword evidence="1" id="KW-0732">Signal</keyword>
<dbReference type="InterPro" id="IPR033900">
    <property type="entry name" value="Gram_neg_porin_domain"/>
</dbReference>
<dbReference type="SUPFAM" id="SSF56935">
    <property type="entry name" value="Porins"/>
    <property type="match status" value="1"/>
</dbReference>
<feature type="domain" description="Porin" evidence="2">
    <location>
        <begin position="10"/>
        <end position="394"/>
    </location>
</feature>
<organism evidence="3 4">
    <name type="scientific">Pararoseomonas baculiformis</name>
    <dbReference type="NCBI Taxonomy" id="2820812"/>
    <lineage>
        <taxon>Bacteria</taxon>
        <taxon>Pseudomonadati</taxon>
        <taxon>Pseudomonadota</taxon>
        <taxon>Alphaproteobacteria</taxon>
        <taxon>Acetobacterales</taxon>
        <taxon>Acetobacteraceae</taxon>
        <taxon>Pararoseomonas</taxon>
    </lineage>
</organism>
<evidence type="ECO:0000256" key="1">
    <source>
        <dbReference type="SAM" id="SignalP"/>
    </source>
</evidence>
<sequence length="422" mass="44310">MRKLLLGSTAVAAAALFAPGAMAQSLSGDAFSSRLPAAGTSLRGLEVRIGGYYKAMYNYTRQDNVNTPDARIGSSDFSNEIEIHVLASGKAANGLRYGVALEIQNDSVRNTTQGSKNTLDYDEAWAYLQGTFGQIRFGDEDGAIGQLQSGHITGFGLGGLDSGDNNQQVIGGNYRMSLMGPNDLGDNTKLIYLTPQFAGFDAGVSFAFNNQEGALSGCDAVTVATVTTCDKLSAVAGGNSRRRNEIQAALRWRGSFGPVGLAATVGYIGADSVKNITGNSADRMDLIWAGAVVTAYGFSVGGWYHGGHGNNGNFATVTRAGGAVRDDRRSDAFLVGATYTIDAFTVGGHLAMNWSAGSQTAPAGRRDLGWAVGGNYRVAPGLDFFAEYINYDRKERGVQFTNVGPAGSADVDIVLAGFRVAF</sequence>
<reference evidence="3 4" key="1">
    <citation type="submission" date="2021-03" db="EMBL/GenBank/DDBJ databases">
        <authorList>
            <person name="So Y."/>
        </authorList>
    </citation>
    <scope>NUCLEOTIDE SEQUENCE [LARGE SCALE GENOMIC DNA]</scope>
    <source>
        <strain evidence="3 4">SSH11</strain>
    </source>
</reference>
<evidence type="ECO:0000313" key="3">
    <source>
        <dbReference type="EMBL" id="MBP0444708.1"/>
    </source>
</evidence>
<feature type="chain" id="PRO_5046699749" evidence="1">
    <location>
        <begin position="24"/>
        <end position="422"/>
    </location>
</feature>
<proteinExistence type="predicted"/>
<dbReference type="InterPro" id="IPR023614">
    <property type="entry name" value="Porin_dom_sf"/>
</dbReference>
<dbReference type="Pfam" id="PF13609">
    <property type="entry name" value="Porin_4"/>
    <property type="match status" value="1"/>
</dbReference>